<keyword evidence="2" id="KW-1185">Reference proteome</keyword>
<name>A0A9X2AAI9_9FLAO</name>
<dbReference type="Gene3D" id="3.20.20.80">
    <property type="entry name" value="Glycosidases"/>
    <property type="match status" value="1"/>
</dbReference>
<sequence length="343" mass="40947">MFRFAKFQIPNHILVIIGILLHSCQAEIPSRKYNGISLVASRDSLEESQIDRILSVNANVVALMPYAFMGSPEQPELIFDVDRQWFGERAEGIEQAISILQYRKLKIMIKPHIWIRNGQFTGNLNFSSEKDWLIFEESYRKYMLLYANIAEKHQIEMFCIGTELFNFTNERPEFWKSLMRDVRKVFNGKIVYAENWDKVDKTEIWKETDYIGVDAYFPIHDAASPEKEEIREGWKEHKNMLQELSSKYHKPIIFTEYGYRNIDHSLKKPWKSDRNYSNINNDLQARALEIIYEEFWNENWFSGGFLWKWHQYEKAGGTENDRFTPQNKPAENIVKEYYQKFRN</sequence>
<accession>A0A9X2AAI9</accession>
<dbReference type="RefSeq" id="WP_240712249.1">
    <property type="nucleotide sequence ID" value="NZ_JAKVTV010000001.1"/>
</dbReference>
<dbReference type="InterPro" id="IPR055151">
    <property type="entry name" value="GH113"/>
</dbReference>
<evidence type="ECO:0000313" key="2">
    <source>
        <dbReference type="Proteomes" id="UP001139226"/>
    </source>
</evidence>
<proteinExistence type="predicted"/>
<dbReference type="InterPro" id="IPR017853">
    <property type="entry name" value="GH"/>
</dbReference>
<reference evidence="1" key="1">
    <citation type="submission" date="2022-03" db="EMBL/GenBank/DDBJ databases">
        <title>Gramella crocea sp. nov., isolated from activated sludge of a seafood processing plant.</title>
        <authorList>
            <person name="Zhang X."/>
        </authorList>
    </citation>
    <scope>NUCLEOTIDE SEQUENCE</scope>
    <source>
        <strain evidence="1">YJ019</strain>
    </source>
</reference>
<gene>
    <name evidence="1" type="ORF">ML462_03020</name>
</gene>
<dbReference type="SUPFAM" id="SSF51445">
    <property type="entry name" value="(Trans)glycosidases"/>
    <property type="match status" value="1"/>
</dbReference>
<keyword evidence="1" id="KW-0378">Hydrolase</keyword>
<dbReference type="AlphaFoldDB" id="A0A9X2AAI9"/>
<dbReference type="EMBL" id="JAKVTV010000001">
    <property type="protein sequence ID" value="MCH4822133.1"/>
    <property type="molecule type" value="Genomic_DNA"/>
</dbReference>
<dbReference type="GO" id="GO:0016787">
    <property type="term" value="F:hydrolase activity"/>
    <property type="evidence" value="ECO:0007669"/>
    <property type="project" value="UniProtKB-KW"/>
</dbReference>
<dbReference type="Pfam" id="PF22612">
    <property type="entry name" value="GH113"/>
    <property type="match status" value="1"/>
</dbReference>
<evidence type="ECO:0000313" key="1">
    <source>
        <dbReference type="EMBL" id="MCH4822133.1"/>
    </source>
</evidence>
<dbReference type="Proteomes" id="UP001139226">
    <property type="component" value="Unassembled WGS sequence"/>
</dbReference>
<dbReference type="CDD" id="cd19608">
    <property type="entry name" value="GH113_mannanase-like"/>
    <property type="match status" value="1"/>
</dbReference>
<protein>
    <submittedName>
        <fullName evidence="1">Glycoside hydrolase</fullName>
    </submittedName>
</protein>
<comment type="caution">
    <text evidence="1">The sequence shown here is derived from an EMBL/GenBank/DDBJ whole genome shotgun (WGS) entry which is preliminary data.</text>
</comment>
<organism evidence="1 2">
    <name type="scientific">Christiangramia lutea</name>
    <dbReference type="NCBI Taxonomy" id="1607951"/>
    <lineage>
        <taxon>Bacteria</taxon>
        <taxon>Pseudomonadati</taxon>
        <taxon>Bacteroidota</taxon>
        <taxon>Flavobacteriia</taxon>
        <taxon>Flavobacteriales</taxon>
        <taxon>Flavobacteriaceae</taxon>
        <taxon>Christiangramia</taxon>
    </lineage>
</organism>